<keyword evidence="1" id="KW-0472">Membrane</keyword>
<feature type="non-terminal residue" evidence="1">
    <location>
        <position position="34"/>
    </location>
</feature>
<dbReference type="Proteomes" id="UP000318093">
    <property type="component" value="Unassembled WGS sequence"/>
</dbReference>
<reference evidence="1 2" key="1">
    <citation type="journal article" date="2019" name="Nat. Microbiol.">
        <title>Mediterranean grassland soil C-N compound turnover is dependent on rainfall and depth, and is mediated by genomically divergent microorganisms.</title>
        <authorList>
            <person name="Diamond S."/>
            <person name="Andeer P.F."/>
            <person name="Li Z."/>
            <person name="Crits-Christoph A."/>
            <person name="Burstein D."/>
            <person name="Anantharaman K."/>
            <person name="Lane K.R."/>
            <person name="Thomas B.C."/>
            <person name="Pan C."/>
            <person name="Northen T.R."/>
            <person name="Banfield J.F."/>
        </authorList>
    </citation>
    <scope>NUCLEOTIDE SEQUENCE [LARGE SCALE GENOMIC DNA]</scope>
    <source>
        <strain evidence="1">NP_6</strain>
    </source>
</reference>
<protein>
    <submittedName>
        <fullName evidence="1">Energy-coupling factor transporter transmembrane protein EcfT</fullName>
    </submittedName>
</protein>
<evidence type="ECO:0000313" key="1">
    <source>
        <dbReference type="EMBL" id="TMI79150.1"/>
    </source>
</evidence>
<evidence type="ECO:0000313" key="2">
    <source>
        <dbReference type="Proteomes" id="UP000318093"/>
    </source>
</evidence>
<gene>
    <name evidence="1" type="ORF">E6H03_10800</name>
</gene>
<comment type="caution">
    <text evidence="1">The sequence shown here is derived from an EMBL/GenBank/DDBJ whole genome shotgun (WGS) entry which is preliminary data.</text>
</comment>
<dbReference type="AlphaFoldDB" id="A0A537J6J0"/>
<name>A0A537J6J0_9BACT</name>
<proteinExistence type="predicted"/>
<dbReference type="EMBL" id="VBAN01000352">
    <property type="protein sequence ID" value="TMI79150.1"/>
    <property type="molecule type" value="Genomic_DNA"/>
</dbReference>
<keyword evidence="1" id="KW-0812">Transmembrane</keyword>
<organism evidence="1 2">
    <name type="scientific">Candidatus Segetimicrobium genomatis</name>
    <dbReference type="NCBI Taxonomy" id="2569760"/>
    <lineage>
        <taxon>Bacteria</taxon>
        <taxon>Bacillati</taxon>
        <taxon>Candidatus Sysuimicrobiota</taxon>
        <taxon>Candidatus Sysuimicrobiia</taxon>
        <taxon>Candidatus Sysuimicrobiales</taxon>
        <taxon>Candidatus Segetimicrobiaceae</taxon>
        <taxon>Candidatus Segetimicrobium</taxon>
    </lineage>
</organism>
<sequence>MLRNITIGQYLPTGSYLHRLDPRPKIIAALLLTA</sequence>
<accession>A0A537J6J0</accession>